<proteinExistence type="predicted"/>
<sequence length="663" mass="68616">MAPNPDQARPPSRHGTHGTSHPGPPGRSAPAANILSTPGIVTPNLLAPRPGPAFATPSTASGQLNEAALHHVLSGHSAATFLDASGSPRFQGSSGSATLSGRNSLLGSLDSLLAARQAFEPAAGSAGSQQPQASGAQRLLANLLGALRQQQRSAEGGPVPPAAAAAPAQPAPGAQPGGVGRQLSDTSSIQAFLSSVGFKLRTQDHGDSTSAAPKQPPPRQPSSHKGKEAVGESADASAQLPSRELQNTNSLPIPDPELRRILTGDLSARHPPPNNPPESAAVAFKLGQPIVNPFAGFANDVLQRQSSSLASHPPLHWKAAALAAAVQPPVAFGPAQQAKSDTASRRSGDGQREPSAGRGASSKRKAGVDASAEQSAESLPRPSITHVRRALADALDWSASSKPGLARQLSAFHPTASAPTAAVAAAGPDLQRHAGDFLRQMQESMPVAMRSAQSLPPRSSLTADSYRALERSLDAAGQGSGKAIAEEVQRLLGRARAQQAAPPAAAAQAEESDQGGEDSEAPREGEPAADTLEERIKRRRLSNRESARRTRQRRISEMAVLREANEALRADAEKLRAQVADLAAANHALLASIPALSDQRQQAMASENAALKAELLELRAAVTQHLAAHASQLPYAQSIALSQVIEQARRQASAGENEEGSQQ</sequence>
<feature type="compositionally biased region" description="Basic and acidic residues" evidence="7">
    <location>
        <begin position="520"/>
        <end position="548"/>
    </location>
</feature>
<evidence type="ECO:0000256" key="7">
    <source>
        <dbReference type="SAM" id="MobiDB-lite"/>
    </source>
</evidence>
<evidence type="ECO:0000256" key="6">
    <source>
        <dbReference type="SAM" id="Coils"/>
    </source>
</evidence>
<evidence type="ECO:0000256" key="2">
    <source>
        <dbReference type="ARBA" id="ARBA00023015"/>
    </source>
</evidence>
<gene>
    <name evidence="9" type="ORF">WJX75_007320</name>
</gene>
<name>A0ABR2YEM5_9CHLO</name>
<evidence type="ECO:0000256" key="1">
    <source>
        <dbReference type="ARBA" id="ARBA00004123"/>
    </source>
</evidence>
<feature type="region of interest" description="Disordered" evidence="7">
    <location>
        <begin position="494"/>
        <end position="553"/>
    </location>
</feature>
<feature type="region of interest" description="Disordered" evidence="7">
    <location>
        <begin position="149"/>
        <end position="184"/>
    </location>
</feature>
<dbReference type="SUPFAM" id="SSF57959">
    <property type="entry name" value="Leucine zipper domain"/>
    <property type="match status" value="1"/>
</dbReference>
<feature type="compositionally biased region" description="Low complexity" evidence="7">
    <location>
        <begin position="494"/>
        <end position="509"/>
    </location>
</feature>
<feature type="compositionally biased region" description="Acidic residues" evidence="7">
    <location>
        <begin position="510"/>
        <end position="519"/>
    </location>
</feature>
<feature type="region of interest" description="Disordered" evidence="7">
    <location>
        <begin position="332"/>
        <end position="384"/>
    </location>
</feature>
<keyword evidence="4" id="KW-0804">Transcription</keyword>
<feature type="region of interest" description="Disordered" evidence="7">
    <location>
        <begin position="1"/>
        <end position="59"/>
    </location>
</feature>
<dbReference type="InterPro" id="IPR004827">
    <property type="entry name" value="bZIP"/>
</dbReference>
<feature type="region of interest" description="Disordered" evidence="7">
    <location>
        <begin position="202"/>
        <end position="257"/>
    </location>
</feature>
<evidence type="ECO:0000259" key="8">
    <source>
        <dbReference type="PROSITE" id="PS50217"/>
    </source>
</evidence>
<dbReference type="PROSITE" id="PS50217">
    <property type="entry name" value="BZIP"/>
    <property type="match status" value="1"/>
</dbReference>
<dbReference type="SMART" id="SM00338">
    <property type="entry name" value="BRLZ"/>
    <property type="match status" value="1"/>
</dbReference>
<keyword evidence="3" id="KW-0238">DNA-binding</keyword>
<accession>A0ABR2YEM5</accession>
<dbReference type="PROSITE" id="PS00036">
    <property type="entry name" value="BZIP_BASIC"/>
    <property type="match status" value="1"/>
</dbReference>
<keyword evidence="6" id="KW-0175">Coiled coil</keyword>
<feature type="compositionally biased region" description="Low complexity" evidence="7">
    <location>
        <begin position="162"/>
        <end position="174"/>
    </location>
</feature>
<keyword evidence="2" id="KW-0805">Transcription regulation</keyword>
<comment type="subcellular location">
    <subcellularLocation>
        <location evidence="1">Nucleus</location>
    </subcellularLocation>
</comment>
<evidence type="ECO:0000313" key="10">
    <source>
        <dbReference type="Proteomes" id="UP001491310"/>
    </source>
</evidence>
<evidence type="ECO:0000256" key="4">
    <source>
        <dbReference type="ARBA" id="ARBA00023163"/>
    </source>
</evidence>
<feature type="coiled-coil region" evidence="6">
    <location>
        <begin position="558"/>
        <end position="585"/>
    </location>
</feature>
<feature type="compositionally biased region" description="Basic and acidic residues" evidence="7">
    <location>
        <begin position="342"/>
        <end position="352"/>
    </location>
</feature>
<dbReference type="Proteomes" id="UP001491310">
    <property type="component" value="Unassembled WGS sequence"/>
</dbReference>
<dbReference type="InterPro" id="IPR046347">
    <property type="entry name" value="bZIP_sf"/>
</dbReference>
<dbReference type="CDD" id="cd14702">
    <property type="entry name" value="bZIP_plant_GBF1"/>
    <property type="match status" value="1"/>
</dbReference>
<protein>
    <recommendedName>
        <fullName evidence="8">BZIP domain-containing protein</fullName>
    </recommendedName>
</protein>
<organism evidence="9 10">
    <name type="scientific">Coccomyxa subellipsoidea</name>
    <dbReference type="NCBI Taxonomy" id="248742"/>
    <lineage>
        <taxon>Eukaryota</taxon>
        <taxon>Viridiplantae</taxon>
        <taxon>Chlorophyta</taxon>
        <taxon>core chlorophytes</taxon>
        <taxon>Trebouxiophyceae</taxon>
        <taxon>Trebouxiophyceae incertae sedis</taxon>
        <taxon>Coccomyxaceae</taxon>
        <taxon>Coccomyxa</taxon>
    </lineage>
</organism>
<evidence type="ECO:0000256" key="5">
    <source>
        <dbReference type="ARBA" id="ARBA00023242"/>
    </source>
</evidence>
<evidence type="ECO:0000256" key="3">
    <source>
        <dbReference type="ARBA" id="ARBA00023125"/>
    </source>
</evidence>
<keyword evidence="10" id="KW-1185">Reference proteome</keyword>
<dbReference type="InterPro" id="IPR045314">
    <property type="entry name" value="bZIP_plant_GBF1"/>
</dbReference>
<comment type="caution">
    <text evidence="9">The sequence shown here is derived from an EMBL/GenBank/DDBJ whole genome shotgun (WGS) entry which is preliminary data.</text>
</comment>
<evidence type="ECO:0000313" key="9">
    <source>
        <dbReference type="EMBL" id="KAK9903498.1"/>
    </source>
</evidence>
<keyword evidence="5" id="KW-0539">Nucleus</keyword>
<feature type="domain" description="BZIP" evidence="8">
    <location>
        <begin position="533"/>
        <end position="582"/>
    </location>
</feature>
<reference evidence="9 10" key="1">
    <citation type="journal article" date="2024" name="Nat. Commun.">
        <title>Phylogenomics reveals the evolutionary origins of lichenization in chlorophyte algae.</title>
        <authorList>
            <person name="Puginier C."/>
            <person name="Libourel C."/>
            <person name="Otte J."/>
            <person name="Skaloud P."/>
            <person name="Haon M."/>
            <person name="Grisel S."/>
            <person name="Petersen M."/>
            <person name="Berrin J.G."/>
            <person name="Delaux P.M."/>
            <person name="Dal Grande F."/>
            <person name="Keller J."/>
        </authorList>
    </citation>
    <scope>NUCLEOTIDE SEQUENCE [LARGE SCALE GENOMIC DNA]</scope>
    <source>
        <strain evidence="9 10">SAG 216-7</strain>
    </source>
</reference>
<dbReference type="EMBL" id="JALJOT010000014">
    <property type="protein sequence ID" value="KAK9903498.1"/>
    <property type="molecule type" value="Genomic_DNA"/>
</dbReference>